<gene>
    <name evidence="2" type="ORF">CB5_LOCUS13401</name>
</gene>
<evidence type="ECO:0000256" key="1">
    <source>
        <dbReference type="SAM" id="Phobius"/>
    </source>
</evidence>
<evidence type="ECO:0000313" key="2">
    <source>
        <dbReference type="EMBL" id="CAD1830190.1"/>
    </source>
</evidence>
<feature type="transmembrane region" description="Helical" evidence="1">
    <location>
        <begin position="181"/>
        <end position="205"/>
    </location>
</feature>
<keyword evidence="1" id="KW-0812">Transmembrane</keyword>
<name>A0A6V7PH43_ANACO</name>
<dbReference type="AlphaFoldDB" id="A0A6V7PH43"/>
<accession>A0A6V7PH43</accession>
<dbReference type="EMBL" id="LR862148">
    <property type="protein sequence ID" value="CAD1830190.1"/>
    <property type="molecule type" value="Genomic_DNA"/>
</dbReference>
<keyword evidence="1" id="KW-1133">Transmembrane helix</keyword>
<proteinExistence type="predicted"/>
<organism evidence="2">
    <name type="scientific">Ananas comosus var. bracteatus</name>
    <name type="common">red pineapple</name>
    <dbReference type="NCBI Taxonomy" id="296719"/>
    <lineage>
        <taxon>Eukaryota</taxon>
        <taxon>Viridiplantae</taxon>
        <taxon>Streptophyta</taxon>
        <taxon>Embryophyta</taxon>
        <taxon>Tracheophyta</taxon>
        <taxon>Spermatophyta</taxon>
        <taxon>Magnoliopsida</taxon>
        <taxon>Liliopsida</taxon>
        <taxon>Poales</taxon>
        <taxon>Bromeliaceae</taxon>
        <taxon>Bromelioideae</taxon>
        <taxon>Ananas</taxon>
    </lineage>
</organism>
<protein>
    <submittedName>
        <fullName evidence="2">Uncharacterized protein</fullName>
    </submittedName>
</protein>
<keyword evidence="1" id="KW-0472">Membrane</keyword>
<reference evidence="2" key="1">
    <citation type="submission" date="2020-07" db="EMBL/GenBank/DDBJ databases">
        <authorList>
            <person name="Lin J."/>
        </authorList>
    </citation>
    <scope>NUCLEOTIDE SEQUENCE</scope>
</reference>
<sequence>MEVVDVSFKHLLLEIAKKLSMPEPTYELRVEASGQLSAYVDIERVVDSVPTYGLHPENRDLKLSTKISKEKILGCSRVGLCRAEYRYRIDLVPELEVVPVQHRAGTGTQCVFLRTRGSGLRRLLPGTGTLSRVPVRSADCSLAVFEGFSVIIATPYIPPHPLARAFVLQQRRRRGRFPLHFPWFILSFCLDFGGLFSSFALFWHFGDLSTIREALDEERSFLEDQSPTLAHFNLDWSLLRG</sequence>